<dbReference type="RefSeq" id="WP_110169580.1">
    <property type="nucleotide sequence ID" value="NZ_CP015136.1"/>
</dbReference>
<dbReference type="PROSITE" id="PS50125">
    <property type="entry name" value="GUANYLATE_CYCLASE_2"/>
    <property type="match status" value="1"/>
</dbReference>
<dbReference type="InterPro" id="IPR001054">
    <property type="entry name" value="A/G_cyclase"/>
</dbReference>
<keyword evidence="1" id="KW-0812">Transmembrane</keyword>
<feature type="transmembrane region" description="Helical" evidence="1">
    <location>
        <begin position="29"/>
        <end position="48"/>
    </location>
</feature>
<dbReference type="PROSITE" id="PS50885">
    <property type="entry name" value="HAMP"/>
    <property type="match status" value="1"/>
</dbReference>
<dbReference type="InterPro" id="IPR003660">
    <property type="entry name" value="HAMP_dom"/>
</dbReference>
<sequence length="587" mass="63038" precursor="true">MTAPPTTHREPFGDKLRRPLRDVSFRARLLAALVGSVSLLGLSSLLVVGYQTQRQVAWVVQQRAEQTRRALAEVERLRRAELERLVLRVSSSIRIVAALDSAVNGGDDREFADQVKYELELAELREGLVRFNDTQGRPVLTLLDGTRIADARQDDLSRRAAASHEGTASGYRLEEGRLFLVLARALTLFEEPVGSLTIGFVVDDEVASRLSTIVDADVCFAATTCLAASPGARDTALAARMIETARASAPAYVTREGRRMALVSTPLPAAGPVAAVIAVPLDDVLTPFERIRRVEVIAAATALLLALLLGAVLSTQLTAPIRTLVGATERVGRGDYDFHVEVPHRDELGTLAAAFNGMIEGLLLKQRYRSLLDLVVSPDVAAELLKGDLRLGGETRQVTTLFADVRGFTTLTEHLPPEQVIGMLNEWLELAATVIAEEGGIVDKYVGDSVMAVFGAPMADPTHALRAVRAALRLRDVTAAVDRTRQQRGEAPFTIGIGVNTGQAVAGNMGSARRLNYTVLGASVNAANRLCAEAGPGEVLIGEATYREVAAYVIATQQPSRISKGFSVAVMPYLVSGLVDRAEEGRA</sequence>
<organism evidence="4 5">
    <name type="scientific">Luteitalea pratensis</name>
    <dbReference type="NCBI Taxonomy" id="1855912"/>
    <lineage>
        <taxon>Bacteria</taxon>
        <taxon>Pseudomonadati</taxon>
        <taxon>Acidobacteriota</taxon>
        <taxon>Vicinamibacteria</taxon>
        <taxon>Vicinamibacterales</taxon>
        <taxon>Vicinamibacteraceae</taxon>
        <taxon>Luteitalea</taxon>
    </lineage>
</organism>
<evidence type="ECO:0000256" key="1">
    <source>
        <dbReference type="SAM" id="Phobius"/>
    </source>
</evidence>
<dbReference type="GO" id="GO:0016020">
    <property type="term" value="C:membrane"/>
    <property type="evidence" value="ECO:0007669"/>
    <property type="project" value="InterPro"/>
</dbReference>
<keyword evidence="4" id="KW-0456">Lyase</keyword>
<dbReference type="Pfam" id="PF00672">
    <property type="entry name" value="HAMP"/>
    <property type="match status" value="1"/>
</dbReference>
<dbReference type="SUPFAM" id="SSF158472">
    <property type="entry name" value="HAMP domain-like"/>
    <property type="match status" value="1"/>
</dbReference>
<keyword evidence="1" id="KW-0472">Membrane</keyword>
<accession>A0A143PIQ8</accession>
<evidence type="ECO:0000313" key="5">
    <source>
        <dbReference type="Proteomes" id="UP000076079"/>
    </source>
</evidence>
<dbReference type="AlphaFoldDB" id="A0A143PIQ8"/>
<gene>
    <name evidence="4" type="primary">cyaB</name>
    <name evidence="4" type="ORF">LuPra_00828</name>
</gene>
<dbReference type="GO" id="GO:0006171">
    <property type="term" value="P:cAMP biosynthetic process"/>
    <property type="evidence" value="ECO:0007669"/>
    <property type="project" value="TreeGrafter"/>
</dbReference>
<evidence type="ECO:0000313" key="4">
    <source>
        <dbReference type="EMBL" id="AMY07654.1"/>
    </source>
</evidence>
<feature type="domain" description="HAMP" evidence="3">
    <location>
        <begin position="315"/>
        <end position="367"/>
    </location>
</feature>
<dbReference type="Gene3D" id="6.10.340.10">
    <property type="match status" value="1"/>
</dbReference>
<dbReference type="Pfam" id="PF00211">
    <property type="entry name" value="Guanylate_cyc"/>
    <property type="match status" value="1"/>
</dbReference>
<evidence type="ECO:0000259" key="3">
    <source>
        <dbReference type="PROSITE" id="PS50885"/>
    </source>
</evidence>
<dbReference type="EC" id="4.6.1.1" evidence="4"/>
<dbReference type="KEGG" id="abac:LuPra_00828"/>
<protein>
    <submittedName>
        <fullName evidence="4">Adenylate cyclase 2</fullName>
        <ecNumber evidence="4">4.6.1.1</ecNumber>
    </submittedName>
</protein>
<proteinExistence type="predicted"/>
<feature type="transmembrane region" description="Helical" evidence="1">
    <location>
        <begin position="296"/>
        <end position="314"/>
    </location>
</feature>
<dbReference type="EMBL" id="CP015136">
    <property type="protein sequence ID" value="AMY07654.1"/>
    <property type="molecule type" value="Genomic_DNA"/>
</dbReference>
<dbReference type="STRING" id="1855912.LuPra_00828"/>
<dbReference type="Gene3D" id="3.30.70.1230">
    <property type="entry name" value="Nucleotide cyclase"/>
    <property type="match status" value="1"/>
</dbReference>
<dbReference type="SMART" id="SM00044">
    <property type="entry name" value="CYCc"/>
    <property type="match status" value="1"/>
</dbReference>
<dbReference type="SMART" id="SM00304">
    <property type="entry name" value="HAMP"/>
    <property type="match status" value="1"/>
</dbReference>
<dbReference type="InterPro" id="IPR050697">
    <property type="entry name" value="Adenylyl/Guanylyl_Cyclase_3/4"/>
</dbReference>
<dbReference type="Proteomes" id="UP000076079">
    <property type="component" value="Chromosome"/>
</dbReference>
<keyword evidence="5" id="KW-1185">Reference proteome</keyword>
<evidence type="ECO:0000259" key="2">
    <source>
        <dbReference type="PROSITE" id="PS50125"/>
    </source>
</evidence>
<dbReference type="PANTHER" id="PTHR43081:SF1">
    <property type="entry name" value="ADENYLATE CYCLASE, TERMINAL-DIFFERENTIATION SPECIFIC"/>
    <property type="match status" value="1"/>
</dbReference>
<dbReference type="CDD" id="cd06225">
    <property type="entry name" value="HAMP"/>
    <property type="match status" value="1"/>
</dbReference>
<dbReference type="InterPro" id="IPR029787">
    <property type="entry name" value="Nucleotide_cyclase"/>
</dbReference>
<feature type="domain" description="Guanylate cyclase" evidence="2">
    <location>
        <begin position="399"/>
        <end position="531"/>
    </location>
</feature>
<reference evidence="5" key="2">
    <citation type="submission" date="2016-04" db="EMBL/GenBank/DDBJ databases">
        <title>First Complete Genome Sequence of a Subdivision 6 Acidobacterium.</title>
        <authorList>
            <person name="Huang S."/>
            <person name="Vieira S."/>
            <person name="Bunk B."/>
            <person name="Riedel T."/>
            <person name="Sproeer C."/>
            <person name="Overmann J."/>
        </authorList>
    </citation>
    <scope>NUCLEOTIDE SEQUENCE [LARGE SCALE GENOMIC DNA]</scope>
    <source>
        <strain evidence="5">DSM 100886 HEG_-6_39</strain>
    </source>
</reference>
<dbReference type="GO" id="GO:0035556">
    <property type="term" value="P:intracellular signal transduction"/>
    <property type="evidence" value="ECO:0007669"/>
    <property type="project" value="InterPro"/>
</dbReference>
<dbReference type="CDD" id="cd07302">
    <property type="entry name" value="CHD"/>
    <property type="match status" value="1"/>
</dbReference>
<dbReference type="SUPFAM" id="SSF55073">
    <property type="entry name" value="Nucleotide cyclase"/>
    <property type="match status" value="1"/>
</dbReference>
<dbReference type="GO" id="GO:0004016">
    <property type="term" value="F:adenylate cyclase activity"/>
    <property type="evidence" value="ECO:0007669"/>
    <property type="project" value="UniProtKB-EC"/>
</dbReference>
<name>A0A143PIQ8_LUTPR</name>
<keyword evidence="1" id="KW-1133">Transmembrane helix</keyword>
<reference evidence="4 5" key="1">
    <citation type="journal article" date="2016" name="Genome Announc.">
        <title>First Complete Genome Sequence of a Subdivision 6 Acidobacterium Strain.</title>
        <authorList>
            <person name="Huang S."/>
            <person name="Vieira S."/>
            <person name="Bunk B."/>
            <person name="Riedel T."/>
            <person name="Sproer C."/>
            <person name="Overmann J."/>
        </authorList>
    </citation>
    <scope>NUCLEOTIDE SEQUENCE [LARGE SCALE GENOMIC DNA]</scope>
    <source>
        <strain evidence="5">DSM 100886 HEG_-6_39</strain>
    </source>
</reference>
<dbReference type="PANTHER" id="PTHR43081">
    <property type="entry name" value="ADENYLATE CYCLASE, TERMINAL-DIFFERENTIATION SPECIFIC-RELATED"/>
    <property type="match status" value="1"/>
</dbReference>
<dbReference type="OrthoDB" id="127505at2"/>